<dbReference type="InParanoid" id="A0A2G5C8B7"/>
<dbReference type="STRING" id="218851.A0A2G5C8B7"/>
<dbReference type="EMBL" id="KZ305094">
    <property type="protein sequence ID" value="PIA27530.1"/>
    <property type="molecule type" value="Genomic_DNA"/>
</dbReference>
<accession>A0A2G5C8B7</accession>
<sequence length="166" mass="18680">MSLTKLVDAILLVYFLFMTVVTILFDAQVCLPSFLYPDFLVELSSWYTREYGDYLFVEKPSFFLGTVYVELFVQWPLSIANVYAIVANKSWYNTTCLIQGVSTFTNMVAILAELNGSQKASDKLLMIYAPFLGFALLAVLRGLFPASRKTTLSHGARSSVARKKRA</sequence>
<dbReference type="InterPro" id="IPR051987">
    <property type="entry name" value="Sigma-2_receptor-like"/>
</dbReference>
<keyword evidence="6 7" id="KW-0472">Membrane</keyword>
<dbReference type="AlphaFoldDB" id="A0A2G5C8B7"/>
<feature type="transmembrane region" description="Helical" evidence="7">
    <location>
        <begin position="91"/>
        <end position="112"/>
    </location>
</feature>
<dbReference type="FunCoup" id="A0A2G5C8B7">
    <property type="interactions" value="805"/>
</dbReference>
<dbReference type="InterPro" id="IPR033118">
    <property type="entry name" value="EXPERA"/>
</dbReference>
<dbReference type="GO" id="GO:0005789">
    <property type="term" value="C:endoplasmic reticulum membrane"/>
    <property type="evidence" value="ECO:0007669"/>
    <property type="project" value="UniProtKB-SubCell"/>
</dbReference>
<comment type="similarity">
    <text evidence="2">Belongs to the TMEM97/sigma-2 receptor family.</text>
</comment>
<protein>
    <recommendedName>
        <fullName evidence="8">EXPERA domain-containing protein</fullName>
    </recommendedName>
</protein>
<feature type="transmembrane region" description="Helical" evidence="7">
    <location>
        <begin position="12"/>
        <end position="36"/>
    </location>
</feature>
<evidence type="ECO:0000313" key="10">
    <source>
        <dbReference type="Proteomes" id="UP000230069"/>
    </source>
</evidence>
<evidence type="ECO:0000256" key="5">
    <source>
        <dbReference type="ARBA" id="ARBA00022989"/>
    </source>
</evidence>
<evidence type="ECO:0000256" key="1">
    <source>
        <dbReference type="ARBA" id="ARBA00004477"/>
    </source>
</evidence>
<comment type="subcellular location">
    <subcellularLocation>
        <location evidence="1">Endoplasmic reticulum membrane</location>
        <topology evidence="1">Multi-pass membrane protein</topology>
    </subcellularLocation>
</comment>
<keyword evidence="10" id="KW-1185">Reference proteome</keyword>
<evidence type="ECO:0000256" key="6">
    <source>
        <dbReference type="ARBA" id="ARBA00023136"/>
    </source>
</evidence>
<dbReference type="Pfam" id="PF05241">
    <property type="entry name" value="EBP"/>
    <property type="match status" value="1"/>
</dbReference>
<dbReference type="PIRSF" id="PIRSF031032">
    <property type="entry name" value="TMP_97_prd"/>
    <property type="match status" value="1"/>
</dbReference>
<keyword evidence="3 7" id="KW-0812">Transmembrane</keyword>
<dbReference type="PANTHER" id="PTHR31204">
    <property type="entry name" value="SIGMA INTRACELLULAR RECEPTOR 2"/>
    <property type="match status" value="1"/>
</dbReference>
<organism evidence="9 10">
    <name type="scientific">Aquilegia coerulea</name>
    <name type="common">Rocky mountain columbine</name>
    <dbReference type="NCBI Taxonomy" id="218851"/>
    <lineage>
        <taxon>Eukaryota</taxon>
        <taxon>Viridiplantae</taxon>
        <taxon>Streptophyta</taxon>
        <taxon>Embryophyta</taxon>
        <taxon>Tracheophyta</taxon>
        <taxon>Spermatophyta</taxon>
        <taxon>Magnoliopsida</taxon>
        <taxon>Ranunculales</taxon>
        <taxon>Ranunculaceae</taxon>
        <taxon>Thalictroideae</taxon>
        <taxon>Aquilegia</taxon>
    </lineage>
</organism>
<keyword evidence="4" id="KW-0256">Endoplasmic reticulum</keyword>
<dbReference type="PANTHER" id="PTHR31204:SF1">
    <property type="entry name" value="SIGMA INTRACELLULAR RECEPTOR 2"/>
    <property type="match status" value="1"/>
</dbReference>
<dbReference type="Proteomes" id="UP000230069">
    <property type="component" value="Unassembled WGS sequence"/>
</dbReference>
<reference evidence="9 10" key="1">
    <citation type="submission" date="2017-09" db="EMBL/GenBank/DDBJ databases">
        <title>WGS assembly of Aquilegia coerulea Goldsmith.</title>
        <authorList>
            <person name="Hodges S."/>
            <person name="Kramer E."/>
            <person name="Nordborg M."/>
            <person name="Tomkins J."/>
            <person name="Borevitz J."/>
            <person name="Derieg N."/>
            <person name="Yan J."/>
            <person name="Mihaltcheva S."/>
            <person name="Hayes R.D."/>
            <person name="Rokhsar D."/>
        </authorList>
    </citation>
    <scope>NUCLEOTIDE SEQUENCE [LARGE SCALE GENOMIC DNA]</scope>
    <source>
        <strain evidence="10">cv. Goldsmith</strain>
    </source>
</reference>
<evidence type="ECO:0000256" key="2">
    <source>
        <dbReference type="ARBA" id="ARBA00009096"/>
    </source>
</evidence>
<feature type="transmembrane region" description="Helical" evidence="7">
    <location>
        <begin position="62"/>
        <end position="84"/>
    </location>
</feature>
<gene>
    <name evidence="9" type="ORF">AQUCO_07700064v1</name>
</gene>
<evidence type="ECO:0000256" key="4">
    <source>
        <dbReference type="ARBA" id="ARBA00022824"/>
    </source>
</evidence>
<proteinExistence type="inferred from homology"/>
<name>A0A2G5C8B7_AQUCA</name>
<evidence type="ECO:0000313" key="9">
    <source>
        <dbReference type="EMBL" id="PIA27530.1"/>
    </source>
</evidence>
<dbReference type="InterPro" id="IPR016964">
    <property type="entry name" value="Sigma2_recept"/>
</dbReference>
<evidence type="ECO:0000256" key="3">
    <source>
        <dbReference type="ARBA" id="ARBA00022692"/>
    </source>
</evidence>
<feature type="transmembrane region" description="Helical" evidence="7">
    <location>
        <begin position="124"/>
        <end position="144"/>
    </location>
</feature>
<evidence type="ECO:0000259" key="8">
    <source>
        <dbReference type="PROSITE" id="PS51751"/>
    </source>
</evidence>
<feature type="domain" description="EXPERA" evidence="8">
    <location>
        <begin position="7"/>
        <end position="139"/>
    </location>
</feature>
<dbReference type="OrthoDB" id="433124at2759"/>
<keyword evidence="5 7" id="KW-1133">Transmembrane helix</keyword>
<evidence type="ECO:0000256" key="7">
    <source>
        <dbReference type="PIRNR" id="PIRNR031032"/>
    </source>
</evidence>
<dbReference type="PROSITE" id="PS51751">
    <property type="entry name" value="EXPERA"/>
    <property type="match status" value="1"/>
</dbReference>